<gene>
    <name evidence="11" type="primary">LOC112495185</name>
</gene>
<keyword evidence="6" id="KW-0239">DNA-directed DNA polymerase</keyword>
<evidence type="ECO:0000256" key="1">
    <source>
        <dbReference type="ARBA" id="ARBA00005755"/>
    </source>
</evidence>
<dbReference type="InterPro" id="IPR004868">
    <property type="entry name" value="DNA-dir_DNA_pol_B_mt/vir"/>
</dbReference>
<evidence type="ECO:0000256" key="7">
    <source>
        <dbReference type="ARBA" id="ARBA00023125"/>
    </source>
</evidence>
<comment type="similarity">
    <text evidence="1">Belongs to the DNA polymerase type-B family.</text>
</comment>
<evidence type="ECO:0000256" key="6">
    <source>
        <dbReference type="ARBA" id="ARBA00022932"/>
    </source>
</evidence>
<dbReference type="GO" id="GO:0003887">
    <property type="term" value="F:DNA-directed DNA polymerase activity"/>
    <property type="evidence" value="ECO:0007669"/>
    <property type="project" value="UniProtKB-KW"/>
</dbReference>
<evidence type="ECO:0000313" key="10">
    <source>
        <dbReference type="Proteomes" id="UP000694920"/>
    </source>
</evidence>
<evidence type="ECO:0000256" key="5">
    <source>
        <dbReference type="ARBA" id="ARBA00022705"/>
    </source>
</evidence>
<dbReference type="GO" id="GO:0006260">
    <property type="term" value="P:DNA replication"/>
    <property type="evidence" value="ECO:0007669"/>
    <property type="project" value="UniProtKB-KW"/>
</dbReference>
<feature type="non-terminal residue" evidence="11">
    <location>
        <position position="238"/>
    </location>
</feature>
<keyword evidence="5" id="KW-0235">DNA replication</keyword>
<evidence type="ECO:0000256" key="3">
    <source>
        <dbReference type="ARBA" id="ARBA00022679"/>
    </source>
</evidence>
<evidence type="ECO:0000259" key="9">
    <source>
        <dbReference type="Pfam" id="PF03175"/>
    </source>
</evidence>
<keyword evidence="3" id="KW-0808">Transferase</keyword>
<protein>
    <recommendedName>
        <fullName evidence="2">DNA-directed DNA polymerase</fullName>
        <ecNumber evidence="2">2.7.7.7</ecNumber>
    </recommendedName>
</protein>
<dbReference type="Proteomes" id="UP000694920">
    <property type="component" value="Unplaced"/>
</dbReference>
<dbReference type="SUPFAM" id="SSF56672">
    <property type="entry name" value="DNA/RNA polymerases"/>
    <property type="match status" value="1"/>
</dbReference>
<feature type="domain" description="DNA-directed DNA polymerase family B mitochondria/virus" evidence="9">
    <location>
        <begin position="38"/>
        <end position="205"/>
    </location>
</feature>
<dbReference type="EC" id="2.7.7.7" evidence="2"/>
<keyword evidence="10" id="KW-1185">Reference proteome</keyword>
<dbReference type="PANTHER" id="PTHR31511:SF12">
    <property type="entry name" value="RHO TERMINATION FACTOR N-TERMINAL DOMAIN-CONTAINING PROTEIN"/>
    <property type="match status" value="1"/>
</dbReference>
<keyword evidence="7" id="KW-0238">DNA-binding</keyword>
<evidence type="ECO:0000256" key="4">
    <source>
        <dbReference type="ARBA" id="ARBA00022695"/>
    </source>
</evidence>
<dbReference type="RefSeq" id="XP_024946424.1">
    <property type="nucleotide sequence ID" value="XM_025090656.1"/>
</dbReference>
<proteinExistence type="inferred from homology"/>
<name>A0AAJ7RTI3_CEPCN</name>
<dbReference type="PANTHER" id="PTHR31511">
    <property type="entry name" value="PROTEIN CBG23764"/>
    <property type="match status" value="1"/>
</dbReference>
<accession>A0AAJ7RTI3</accession>
<evidence type="ECO:0000313" key="11">
    <source>
        <dbReference type="RefSeq" id="XP_024946424.1"/>
    </source>
</evidence>
<organism evidence="10 11">
    <name type="scientific">Cephus cinctus</name>
    <name type="common">Wheat stem sawfly</name>
    <dbReference type="NCBI Taxonomy" id="211228"/>
    <lineage>
        <taxon>Eukaryota</taxon>
        <taxon>Metazoa</taxon>
        <taxon>Ecdysozoa</taxon>
        <taxon>Arthropoda</taxon>
        <taxon>Hexapoda</taxon>
        <taxon>Insecta</taxon>
        <taxon>Pterygota</taxon>
        <taxon>Neoptera</taxon>
        <taxon>Endopterygota</taxon>
        <taxon>Hymenoptera</taxon>
        <taxon>Cephoidea</taxon>
        <taxon>Cephidae</taxon>
        <taxon>Cephus</taxon>
    </lineage>
</organism>
<comment type="catalytic activity">
    <reaction evidence="8">
        <text>DNA(n) + a 2'-deoxyribonucleoside 5'-triphosphate = DNA(n+1) + diphosphate</text>
        <dbReference type="Rhea" id="RHEA:22508"/>
        <dbReference type="Rhea" id="RHEA-COMP:17339"/>
        <dbReference type="Rhea" id="RHEA-COMP:17340"/>
        <dbReference type="ChEBI" id="CHEBI:33019"/>
        <dbReference type="ChEBI" id="CHEBI:61560"/>
        <dbReference type="ChEBI" id="CHEBI:173112"/>
        <dbReference type="EC" id="2.7.7.7"/>
    </reaction>
</comment>
<evidence type="ECO:0000256" key="2">
    <source>
        <dbReference type="ARBA" id="ARBA00012417"/>
    </source>
</evidence>
<sequence>MLLFIERGIRGGVAQCSNRYAKANNRFMGAEFDPSEEESYHMYYDVNNLYGAAMSQFLPFDSFEWEENFEKLNICNIPDGSLTGYILEVDIEFPIILQKLHRDLPLCPDQYTPPESNKSKLITKFLPKERYIVHYRNLKQCLRLGMKLTKIHRVLKFRQSPWFKKYIDLNIEMRKKSNNDFGKNFFKPMNNSVFGNTMENVRKQKDVRLITKWDGRYEAKALIAKPNFHSCTVFDEDM</sequence>
<dbReference type="AlphaFoldDB" id="A0AAJ7RTI3"/>
<dbReference type="Pfam" id="PF03175">
    <property type="entry name" value="DNA_pol_B_2"/>
    <property type="match status" value="1"/>
</dbReference>
<dbReference type="KEGG" id="ccin:112495185"/>
<dbReference type="GO" id="GO:0000166">
    <property type="term" value="F:nucleotide binding"/>
    <property type="evidence" value="ECO:0007669"/>
    <property type="project" value="InterPro"/>
</dbReference>
<evidence type="ECO:0000256" key="8">
    <source>
        <dbReference type="ARBA" id="ARBA00049244"/>
    </source>
</evidence>
<keyword evidence="4" id="KW-0548">Nucleotidyltransferase</keyword>
<dbReference type="InterPro" id="IPR043502">
    <property type="entry name" value="DNA/RNA_pol_sf"/>
</dbReference>
<dbReference type="GO" id="GO:0003677">
    <property type="term" value="F:DNA binding"/>
    <property type="evidence" value="ECO:0007669"/>
    <property type="project" value="UniProtKB-KW"/>
</dbReference>
<dbReference type="GeneID" id="112495185"/>
<reference evidence="11" key="1">
    <citation type="submission" date="2025-08" db="UniProtKB">
        <authorList>
            <consortium name="RefSeq"/>
        </authorList>
    </citation>
    <scope>IDENTIFICATION</scope>
</reference>